<evidence type="ECO:0000313" key="1">
    <source>
        <dbReference type="EMBL" id="SFT39851.1"/>
    </source>
</evidence>
<dbReference type="GO" id="GO:0005975">
    <property type="term" value="P:carbohydrate metabolic process"/>
    <property type="evidence" value="ECO:0007669"/>
    <property type="project" value="InterPro"/>
</dbReference>
<dbReference type="Proteomes" id="UP000199673">
    <property type="component" value="Unassembled WGS sequence"/>
</dbReference>
<reference evidence="2" key="1">
    <citation type="submission" date="2016-10" db="EMBL/GenBank/DDBJ databases">
        <authorList>
            <person name="Varghese N."/>
            <person name="Submissions S."/>
        </authorList>
    </citation>
    <scope>NUCLEOTIDE SEQUENCE [LARGE SCALE GENOMIC DNA]</scope>
    <source>
        <strain evidence="2">DSM 23445</strain>
    </source>
</reference>
<gene>
    <name evidence="1" type="ORF">SAMN04489724_0586</name>
</gene>
<keyword evidence="2" id="KW-1185">Reference proteome</keyword>
<evidence type="ECO:0008006" key="3">
    <source>
        <dbReference type="Google" id="ProtNLM"/>
    </source>
</evidence>
<dbReference type="RefSeq" id="WP_091691196.1">
    <property type="nucleotide sequence ID" value="NZ_FPBF01000001.1"/>
</dbReference>
<dbReference type="STRING" id="305507.SAMN04489724_0586"/>
<sequence>MKVYSIITQTSEFALASQNSDGSMPAGHNGPYKDPETPVRNTSHWLVAFLKSWEITTDQKFRVAAEKCLGYLLSGAARPMGASFWHRSNPKKDFTNGVMGQAWTLEALEYAFRFFGDDQILRLAEEVYKLHPYDADHKAWKIVNVDGSIRGFDVTFNHQLWYAAIGSRLATHGDLDIKCQAQDFISAIKNNIKMYPDGVIMHLPTMYLRTTMKKKLGGVVSKIRTTKNQSNAIYMKSVGYHGFNLYALGIIKEQYPELEFFLSKEFQKMIEVIRTDRFKNQLDNSTYSYDYNPPGFELGFAQQKFDSENFDEYFLKKDIMKSFDQDAEAWGIKNKFDPATASARVYEACQLENVAISIDVP</sequence>
<dbReference type="SUPFAM" id="SSF48208">
    <property type="entry name" value="Six-hairpin glycosidases"/>
    <property type="match status" value="1"/>
</dbReference>
<dbReference type="EMBL" id="FPBF01000001">
    <property type="protein sequence ID" value="SFT39851.1"/>
    <property type="molecule type" value="Genomic_DNA"/>
</dbReference>
<dbReference type="InterPro" id="IPR008928">
    <property type="entry name" value="6-hairpin_glycosidase_sf"/>
</dbReference>
<dbReference type="OrthoDB" id="7061936at2"/>
<dbReference type="AlphaFoldDB" id="A0A1I6XPK5"/>
<organism evidence="1 2">
    <name type="scientific">Algoriphagus locisalis</name>
    <dbReference type="NCBI Taxonomy" id="305507"/>
    <lineage>
        <taxon>Bacteria</taxon>
        <taxon>Pseudomonadati</taxon>
        <taxon>Bacteroidota</taxon>
        <taxon>Cytophagia</taxon>
        <taxon>Cytophagales</taxon>
        <taxon>Cyclobacteriaceae</taxon>
        <taxon>Algoriphagus</taxon>
    </lineage>
</organism>
<evidence type="ECO:0000313" key="2">
    <source>
        <dbReference type="Proteomes" id="UP000199673"/>
    </source>
</evidence>
<protein>
    <recommendedName>
        <fullName evidence="3">Agl cluster protein AglQ</fullName>
    </recommendedName>
</protein>
<proteinExistence type="predicted"/>
<name>A0A1I6XPK5_9BACT</name>
<accession>A0A1I6XPK5</accession>